<dbReference type="PROSITE" id="PS00237">
    <property type="entry name" value="G_PROTEIN_RECEP_F1_1"/>
    <property type="match status" value="1"/>
</dbReference>
<dbReference type="AlphaFoldDB" id="A0A6P7YVF3"/>
<feature type="transmembrane region" description="Helical" evidence="13">
    <location>
        <begin position="73"/>
        <end position="96"/>
    </location>
</feature>
<dbReference type="InParanoid" id="A0A6P7YVF3"/>
<dbReference type="PROSITE" id="PS50262">
    <property type="entry name" value="G_PROTEIN_RECEP_F1_2"/>
    <property type="match status" value="1"/>
</dbReference>
<evidence type="ECO:0000259" key="14">
    <source>
        <dbReference type="PROSITE" id="PS50262"/>
    </source>
</evidence>
<keyword evidence="9" id="KW-0325">Glycoprotein</keyword>
<keyword evidence="15" id="KW-1185">Reference proteome</keyword>
<evidence type="ECO:0000256" key="7">
    <source>
        <dbReference type="ARBA" id="ARBA00023157"/>
    </source>
</evidence>
<evidence type="ECO:0000256" key="11">
    <source>
        <dbReference type="ARBA" id="ARBA00025736"/>
    </source>
</evidence>
<evidence type="ECO:0000256" key="8">
    <source>
        <dbReference type="ARBA" id="ARBA00023170"/>
    </source>
</evidence>
<dbReference type="SUPFAM" id="SSF81321">
    <property type="entry name" value="Family A G protein-coupled receptor-like"/>
    <property type="match status" value="1"/>
</dbReference>
<evidence type="ECO:0000256" key="13">
    <source>
        <dbReference type="SAM" id="Phobius"/>
    </source>
</evidence>
<dbReference type="InterPro" id="IPR000276">
    <property type="entry name" value="GPCR_Rhodpsn"/>
</dbReference>
<dbReference type="GeneID" id="115476621"/>
<dbReference type="FunFam" id="1.20.1070.10:FF:000034">
    <property type="entry name" value="G-protein coupled receptor 1"/>
    <property type="match status" value="1"/>
</dbReference>
<organism evidence="15 16">
    <name type="scientific">Microcaecilia unicolor</name>
    <dbReference type="NCBI Taxonomy" id="1415580"/>
    <lineage>
        <taxon>Eukaryota</taxon>
        <taxon>Metazoa</taxon>
        <taxon>Chordata</taxon>
        <taxon>Craniata</taxon>
        <taxon>Vertebrata</taxon>
        <taxon>Euteleostomi</taxon>
        <taxon>Amphibia</taxon>
        <taxon>Gymnophiona</taxon>
        <taxon>Siphonopidae</taxon>
        <taxon>Microcaecilia</taxon>
    </lineage>
</organism>
<dbReference type="PRINTS" id="PR00526">
    <property type="entry name" value="FMETLEUPHER"/>
</dbReference>
<evidence type="ECO:0000313" key="16">
    <source>
        <dbReference type="RefSeq" id="XP_030068958.1"/>
    </source>
</evidence>
<accession>A0A6P7YVF3</accession>
<dbReference type="InterPro" id="IPR017452">
    <property type="entry name" value="GPCR_Rhodpsn_7TM"/>
</dbReference>
<keyword evidence="4 13" id="KW-1133">Transmembrane helix</keyword>
<keyword evidence="2" id="KW-1003">Cell membrane</keyword>
<keyword evidence="6 13" id="KW-0472">Membrane</keyword>
<dbReference type="RefSeq" id="XP_030068958.1">
    <property type="nucleotide sequence ID" value="XM_030213098.1"/>
</dbReference>
<dbReference type="GO" id="GO:0007200">
    <property type="term" value="P:phospholipase C-activating G protein-coupled receptor signaling pathway"/>
    <property type="evidence" value="ECO:0007669"/>
    <property type="project" value="TreeGrafter"/>
</dbReference>
<evidence type="ECO:0000256" key="3">
    <source>
        <dbReference type="ARBA" id="ARBA00022692"/>
    </source>
</evidence>
<comment type="similarity">
    <text evidence="11">Belongs to the chemokine-like receptor (CMKLR) family.</text>
</comment>
<dbReference type="OrthoDB" id="6088892at2759"/>
<dbReference type="PANTHER" id="PTHR24225">
    <property type="entry name" value="CHEMOTACTIC RECEPTOR"/>
    <property type="match status" value="1"/>
</dbReference>
<evidence type="ECO:0000256" key="5">
    <source>
        <dbReference type="ARBA" id="ARBA00023040"/>
    </source>
</evidence>
<dbReference type="GO" id="GO:0004930">
    <property type="term" value="F:G protein-coupled receptor activity"/>
    <property type="evidence" value="ECO:0007669"/>
    <property type="project" value="UniProtKB-KW"/>
</dbReference>
<dbReference type="PRINTS" id="PR00237">
    <property type="entry name" value="GPCRRHODOPSN"/>
</dbReference>
<keyword evidence="3 12" id="KW-0812">Transmembrane</keyword>
<dbReference type="InterPro" id="IPR000826">
    <property type="entry name" value="Formyl_rcpt-rel"/>
</dbReference>
<protein>
    <submittedName>
        <fullName evidence="16">Chemokine-like receptor 1</fullName>
    </submittedName>
</protein>
<evidence type="ECO:0000256" key="9">
    <source>
        <dbReference type="ARBA" id="ARBA00023180"/>
    </source>
</evidence>
<feature type="transmembrane region" description="Helical" evidence="13">
    <location>
        <begin position="153"/>
        <end position="175"/>
    </location>
</feature>
<proteinExistence type="inferred from homology"/>
<name>A0A6P7YVF3_9AMPH</name>
<dbReference type="Proteomes" id="UP000515156">
    <property type="component" value="Chromosome 8"/>
</dbReference>
<feature type="domain" description="G-protein coupled receptors family 1 profile" evidence="14">
    <location>
        <begin position="89"/>
        <end position="349"/>
    </location>
</feature>
<evidence type="ECO:0000313" key="15">
    <source>
        <dbReference type="Proteomes" id="UP000515156"/>
    </source>
</evidence>
<dbReference type="PANTHER" id="PTHR24225:SF0">
    <property type="entry name" value="N-FORMYL PEPTIDE RECEPTOR 2"/>
    <property type="match status" value="1"/>
</dbReference>
<gene>
    <name evidence="16" type="primary">LOC115476621</name>
</gene>
<dbReference type="Gene3D" id="1.20.1070.10">
    <property type="entry name" value="Rhodopsin 7-helix transmembrane proteins"/>
    <property type="match status" value="1"/>
</dbReference>
<feature type="transmembrane region" description="Helical" evidence="13">
    <location>
        <begin position="287"/>
        <end position="305"/>
    </location>
</feature>
<feature type="transmembrane region" description="Helical" evidence="13">
    <location>
        <begin position="250"/>
        <end position="275"/>
    </location>
</feature>
<evidence type="ECO:0000256" key="4">
    <source>
        <dbReference type="ARBA" id="ARBA00022989"/>
    </source>
</evidence>
<feature type="transmembrane region" description="Helical" evidence="13">
    <location>
        <begin position="325"/>
        <end position="352"/>
    </location>
</feature>
<dbReference type="Pfam" id="PF00001">
    <property type="entry name" value="7tm_1"/>
    <property type="match status" value="1"/>
</dbReference>
<dbReference type="KEGG" id="muo:115476621"/>
<dbReference type="GO" id="GO:0007204">
    <property type="term" value="P:positive regulation of cytosolic calcium ion concentration"/>
    <property type="evidence" value="ECO:0007669"/>
    <property type="project" value="TreeGrafter"/>
</dbReference>
<keyword evidence="8 12" id="KW-0675">Receptor</keyword>
<sequence length="413" mass="46953">MANMTILMENATYSPTFSATLLENVTYSPTISATLLENATFSIISKSSTTLQRFRRRGNKCGDFSSTEDSMRILSIVIYCIAFIFGVMGNSLVIWVTGFKMKKTVNTIWFLNLAIADFIFTFFLPLAITQAIMKHHWPFGKFMCKINGMFGSINLYASVFFLTVISIDRCVSVVFPVWSQNHRTPRLASIVVLTIWCLAILFSLPAPIFRDTYTPQKNFTSCFNNYALDIDRRHPQVAALRATRHKAITIIRFIFSFCVPFFIIVTCYGIIALILQKSRLAARSRKPFRIITAVIVSFFLCWFPYHVFNFLELSLRRDSSCEVQWVVKIGIPIASSLAFLNSCVNPILYVFMSHDAQTSILKSFFSTFENAFKELPSQVTYTSQNLSKTVSEAETLHLSVHKQMPSQSDASFV</sequence>
<keyword evidence="10 12" id="KW-0807">Transducer</keyword>
<feature type="transmembrane region" description="Helical" evidence="13">
    <location>
        <begin position="108"/>
        <end position="133"/>
    </location>
</feature>
<comment type="similarity">
    <text evidence="12">Belongs to the G-protein coupled receptor 1 family.</text>
</comment>
<evidence type="ECO:0000256" key="12">
    <source>
        <dbReference type="RuleBase" id="RU000688"/>
    </source>
</evidence>
<dbReference type="GO" id="GO:0004875">
    <property type="term" value="F:complement receptor activity"/>
    <property type="evidence" value="ECO:0007669"/>
    <property type="project" value="TreeGrafter"/>
</dbReference>
<evidence type="ECO:0000256" key="10">
    <source>
        <dbReference type="ARBA" id="ARBA00023224"/>
    </source>
</evidence>
<evidence type="ECO:0000256" key="2">
    <source>
        <dbReference type="ARBA" id="ARBA00022475"/>
    </source>
</evidence>
<keyword evidence="5 12" id="KW-0297">G-protein coupled receptor</keyword>
<feature type="transmembrane region" description="Helical" evidence="13">
    <location>
        <begin position="187"/>
        <end position="209"/>
    </location>
</feature>
<comment type="subcellular location">
    <subcellularLocation>
        <location evidence="1">Cell membrane</location>
        <topology evidence="1">Multi-pass membrane protein</topology>
    </subcellularLocation>
</comment>
<evidence type="ECO:0000256" key="1">
    <source>
        <dbReference type="ARBA" id="ARBA00004651"/>
    </source>
</evidence>
<dbReference type="GO" id="GO:0006954">
    <property type="term" value="P:inflammatory response"/>
    <property type="evidence" value="ECO:0007669"/>
    <property type="project" value="TreeGrafter"/>
</dbReference>
<keyword evidence="7" id="KW-1015">Disulfide bond</keyword>
<reference evidence="16" key="1">
    <citation type="submission" date="2025-08" db="UniProtKB">
        <authorList>
            <consortium name="RefSeq"/>
        </authorList>
    </citation>
    <scope>IDENTIFICATION</scope>
</reference>
<dbReference type="GO" id="GO:0005886">
    <property type="term" value="C:plasma membrane"/>
    <property type="evidence" value="ECO:0007669"/>
    <property type="project" value="UniProtKB-SubCell"/>
</dbReference>
<evidence type="ECO:0000256" key="6">
    <source>
        <dbReference type="ARBA" id="ARBA00023136"/>
    </source>
</evidence>